<dbReference type="Proteomes" id="UP001302274">
    <property type="component" value="Unassembled WGS sequence"/>
</dbReference>
<dbReference type="EMBL" id="JAYGJQ010000002">
    <property type="protein sequence ID" value="MEA9357586.1"/>
    <property type="molecule type" value="Genomic_DNA"/>
</dbReference>
<keyword evidence="1" id="KW-0812">Transmembrane</keyword>
<sequence>MVLVVWSITLLAFVVSLVKDKERTLRAAKHSWNSFKNLTSGVLAMVGIVGLMLAVVSPEVLKMIFTYKGFMGFVIVSSVGAIVTIPGPIAFPLAGSLLKIGASYGTIASFITTLTMVGLVTSPLEASYFGKKFTFMRQLFSFLAAIAIGLIMGAFI</sequence>
<keyword evidence="3" id="KW-1185">Reference proteome</keyword>
<name>A0ABU5VX68_9BACT</name>
<keyword evidence="1" id="KW-0472">Membrane</keyword>
<organism evidence="2 3">
    <name type="scientific">Bacteriovorax antarcticus</name>
    <dbReference type="NCBI Taxonomy" id="3088717"/>
    <lineage>
        <taxon>Bacteria</taxon>
        <taxon>Pseudomonadati</taxon>
        <taxon>Bdellovibrionota</taxon>
        <taxon>Bacteriovoracia</taxon>
        <taxon>Bacteriovoracales</taxon>
        <taxon>Bacteriovoracaceae</taxon>
        <taxon>Bacteriovorax</taxon>
    </lineage>
</organism>
<evidence type="ECO:0000313" key="3">
    <source>
        <dbReference type="Proteomes" id="UP001302274"/>
    </source>
</evidence>
<evidence type="ECO:0008006" key="4">
    <source>
        <dbReference type="Google" id="ProtNLM"/>
    </source>
</evidence>
<reference evidence="2 3" key="1">
    <citation type="submission" date="2023-11" db="EMBL/GenBank/DDBJ databases">
        <title>A Novel Polar Bacteriovorax (B. antarcticus) Isolated from the Biocrust in Antarctica.</title>
        <authorList>
            <person name="Mun W."/>
            <person name="Choi S.Y."/>
            <person name="Mitchell R.J."/>
        </authorList>
    </citation>
    <scope>NUCLEOTIDE SEQUENCE [LARGE SCALE GENOMIC DNA]</scope>
    <source>
        <strain evidence="2 3">PP10</strain>
    </source>
</reference>
<feature type="transmembrane region" description="Helical" evidence="1">
    <location>
        <begin position="134"/>
        <end position="155"/>
    </location>
</feature>
<gene>
    <name evidence="2" type="ORF">SHI21_15260</name>
</gene>
<comment type="caution">
    <text evidence="2">The sequence shown here is derived from an EMBL/GenBank/DDBJ whole genome shotgun (WGS) entry which is preliminary data.</text>
</comment>
<protein>
    <recommendedName>
        <fullName evidence="4">Permease</fullName>
    </recommendedName>
</protein>
<evidence type="ECO:0000313" key="2">
    <source>
        <dbReference type="EMBL" id="MEA9357586.1"/>
    </source>
</evidence>
<accession>A0ABU5VX68</accession>
<keyword evidence="1" id="KW-1133">Transmembrane helix</keyword>
<evidence type="ECO:0000256" key="1">
    <source>
        <dbReference type="SAM" id="Phobius"/>
    </source>
</evidence>
<feature type="transmembrane region" description="Helical" evidence="1">
    <location>
        <begin position="73"/>
        <end position="94"/>
    </location>
</feature>
<feature type="transmembrane region" description="Helical" evidence="1">
    <location>
        <begin position="100"/>
        <end position="122"/>
    </location>
</feature>
<dbReference type="RefSeq" id="WP_323577657.1">
    <property type="nucleotide sequence ID" value="NZ_JAYGJQ010000002.1"/>
</dbReference>
<feature type="transmembrane region" description="Helical" evidence="1">
    <location>
        <begin position="41"/>
        <end position="61"/>
    </location>
</feature>
<proteinExistence type="predicted"/>